<dbReference type="InterPro" id="IPR001789">
    <property type="entry name" value="Sig_transdc_resp-reg_receiver"/>
</dbReference>
<protein>
    <submittedName>
        <fullName evidence="4">Fused response regulator/phosphatase</fullName>
    </submittedName>
</protein>
<sequence length="379" mass="42019">MREQQEAPLEVLVVEDSIAFAKLVIALLRNGLSTPHNVRHVERVAHGVDVLHEFNQDLVILDMHLPDASGLDTFEAIYGAGPDVPIVILSSDDTEELAMEAVRRGAQDYLIKGADDPSKLMRSIRFAIERKKRLHAESELEAARQIQQSLLPNSSPVMKGFDTHGAMFPAVETSGDYFDFIVPLPSIPGDVNGIAVGDVSGHGLGAAMMMAQTRGCLHSFAMVESDLGRVLELTNEVLVRNRNEHLVTLLFGYIDPESNRFTYASAGHQGWHFSPANGFTELESTGMLLGAERPGKWGTEYSPELQVGDFLIIMTDGITEAMSPTGEMFGEERFAEFIREHRDRSAEQIVNLLRKHLYSFTEGHSQQDDMTMVIIKVTR</sequence>
<comment type="caution">
    <text evidence="4">The sequence shown here is derived from an EMBL/GenBank/DDBJ whole genome shotgun (WGS) entry which is preliminary data.</text>
</comment>
<evidence type="ECO:0000256" key="2">
    <source>
        <dbReference type="PROSITE-ProRule" id="PRU00169"/>
    </source>
</evidence>
<evidence type="ECO:0000313" key="4">
    <source>
        <dbReference type="EMBL" id="MCM2369374.1"/>
    </source>
</evidence>
<dbReference type="CDD" id="cd00156">
    <property type="entry name" value="REC"/>
    <property type="match status" value="1"/>
</dbReference>
<dbReference type="EMBL" id="JAMQBK010000008">
    <property type="protein sequence ID" value="MCM2369374.1"/>
    <property type="molecule type" value="Genomic_DNA"/>
</dbReference>
<dbReference type="Pfam" id="PF00072">
    <property type="entry name" value="Response_reg"/>
    <property type="match status" value="1"/>
</dbReference>
<accession>A0ABT0TXP6</accession>
<evidence type="ECO:0000259" key="3">
    <source>
        <dbReference type="PROSITE" id="PS50110"/>
    </source>
</evidence>
<keyword evidence="2" id="KW-0597">Phosphoprotein</keyword>
<dbReference type="SUPFAM" id="SSF52172">
    <property type="entry name" value="CheY-like"/>
    <property type="match status" value="1"/>
</dbReference>
<dbReference type="PANTHER" id="PTHR43156:SF2">
    <property type="entry name" value="STAGE II SPORULATION PROTEIN E"/>
    <property type="match status" value="1"/>
</dbReference>
<keyword evidence="1" id="KW-0378">Hydrolase</keyword>
<feature type="modified residue" description="4-aspartylphosphate" evidence="2">
    <location>
        <position position="62"/>
    </location>
</feature>
<name>A0ABT0TXP6_9BACT</name>
<dbReference type="InterPro" id="IPR001932">
    <property type="entry name" value="PPM-type_phosphatase-like_dom"/>
</dbReference>
<evidence type="ECO:0000313" key="5">
    <source>
        <dbReference type="Proteomes" id="UP001202961"/>
    </source>
</evidence>
<dbReference type="PANTHER" id="PTHR43156">
    <property type="entry name" value="STAGE II SPORULATION PROTEIN E-RELATED"/>
    <property type="match status" value="1"/>
</dbReference>
<dbReference type="Proteomes" id="UP001202961">
    <property type="component" value="Unassembled WGS sequence"/>
</dbReference>
<dbReference type="SUPFAM" id="SSF81606">
    <property type="entry name" value="PP2C-like"/>
    <property type="match status" value="1"/>
</dbReference>
<gene>
    <name evidence="4" type="ORF">NB063_01935</name>
</gene>
<dbReference type="PROSITE" id="PS50110">
    <property type="entry name" value="RESPONSE_REGULATORY"/>
    <property type="match status" value="1"/>
</dbReference>
<reference evidence="4 5" key="1">
    <citation type="journal article" date="2022" name="Syst. Appl. Microbiol.">
        <title>Rhodopirellula aestuarii sp. nov., a novel member of the genus Rhodopirellula isolated from brackish sediments collected in the Tagus River estuary, Portugal.</title>
        <authorList>
            <person name="Vitorino I.R."/>
            <person name="Klimek D."/>
            <person name="Calusinska M."/>
            <person name="Lobo-da-Cunha A."/>
            <person name="Vasconcelos V."/>
            <person name="Lage O.M."/>
        </authorList>
    </citation>
    <scope>NUCLEOTIDE SEQUENCE [LARGE SCALE GENOMIC DNA]</scope>
    <source>
        <strain evidence="4 5">ICT_H3.1</strain>
    </source>
</reference>
<dbReference type="Gene3D" id="3.40.50.2300">
    <property type="match status" value="1"/>
</dbReference>
<keyword evidence="5" id="KW-1185">Reference proteome</keyword>
<dbReference type="Pfam" id="PF07228">
    <property type="entry name" value="SpoIIE"/>
    <property type="match status" value="1"/>
</dbReference>
<organism evidence="4 5">
    <name type="scientific">Aporhodopirellula aestuarii</name>
    <dbReference type="NCBI Taxonomy" id="2950107"/>
    <lineage>
        <taxon>Bacteria</taxon>
        <taxon>Pseudomonadati</taxon>
        <taxon>Planctomycetota</taxon>
        <taxon>Planctomycetia</taxon>
        <taxon>Pirellulales</taxon>
        <taxon>Pirellulaceae</taxon>
        <taxon>Aporhodopirellula</taxon>
    </lineage>
</organism>
<dbReference type="InterPro" id="IPR052016">
    <property type="entry name" value="Bact_Sigma-Reg"/>
</dbReference>
<evidence type="ECO:0000256" key="1">
    <source>
        <dbReference type="ARBA" id="ARBA00022801"/>
    </source>
</evidence>
<dbReference type="SMART" id="SM00331">
    <property type="entry name" value="PP2C_SIG"/>
    <property type="match status" value="1"/>
</dbReference>
<dbReference type="Gene3D" id="3.60.40.10">
    <property type="entry name" value="PPM-type phosphatase domain"/>
    <property type="match status" value="1"/>
</dbReference>
<feature type="domain" description="Response regulatory" evidence="3">
    <location>
        <begin position="10"/>
        <end position="127"/>
    </location>
</feature>
<dbReference type="InterPro" id="IPR036457">
    <property type="entry name" value="PPM-type-like_dom_sf"/>
</dbReference>
<dbReference type="InterPro" id="IPR011006">
    <property type="entry name" value="CheY-like_superfamily"/>
</dbReference>
<proteinExistence type="predicted"/>
<dbReference type="SMART" id="SM00448">
    <property type="entry name" value="REC"/>
    <property type="match status" value="1"/>
</dbReference>